<dbReference type="FunFam" id="1.10.510.10:FF:000571">
    <property type="entry name" value="Maternal embryonic leucine zipper kinase"/>
    <property type="match status" value="1"/>
</dbReference>
<name>A0A067BM51_SAPPC</name>
<dbReference type="EMBL" id="KK583562">
    <property type="protein sequence ID" value="KDO17810.1"/>
    <property type="molecule type" value="Genomic_DNA"/>
</dbReference>
<dbReference type="VEuPathDB" id="FungiDB:SPRG_16766"/>
<dbReference type="OMA" id="WASNDDP"/>
<dbReference type="SUPFAM" id="SSF56112">
    <property type="entry name" value="Protein kinase-like (PK-like)"/>
    <property type="match status" value="1"/>
</dbReference>
<dbReference type="GO" id="GO:0035556">
    <property type="term" value="P:intracellular signal transduction"/>
    <property type="evidence" value="ECO:0007669"/>
    <property type="project" value="TreeGrafter"/>
</dbReference>
<accession>A0A067BM51</accession>
<organism evidence="4 5">
    <name type="scientific">Saprolegnia parasitica (strain CBS 223.65)</name>
    <dbReference type="NCBI Taxonomy" id="695850"/>
    <lineage>
        <taxon>Eukaryota</taxon>
        <taxon>Sar</taxon>
        <taxon>Stramenopiles</taxon>
        <taxon>Oomycota</taxon>
        <taxon>Saprolegniomycetes</taxon>
        <taxon>Saprolegniales</taxon>
        <taxon>Saprolegniaceae</taxon>
        <taxon>Saprolegnia</taxon>
    </lineage>
</organism>
<dbReference type="Pfam" id="PF00069">
    <property type="entry name" value="Pkinase"/>
    <property type="match status" value="1"/>
</dbReference>
<gene>
    <name evidence="4" type="ORF">SPRG_16766</name>
</gene>
<dbReference type="OrthoDB" id="193931at2759"/>
<keyword evidence="2" id="KW-0067">ATP-binding</keyword>
<dbReference type="InterPro" id="IPR000719">
    <property type="entry name" value="Prot_kinase_dom"/>
</dbReference>
<dbReference type="RefSeq" id="XP_012211486.1">
    <property type="nucleotide sequence ID" value="XM_012356096.1"/>
</dbReference>
<keyword evidence="1" id="KW-0547">Nucleotide-binding</keyword>
<reference evidence="4 5" key="1">
    <citation type="journal article" date="2013" name="PLoS Genet.">
        <title>Distinctive expansion of potential virulence genes in the genome of the oomycete fish pathogen Saprolegnia parasitica.</title>
        <authorList>
            <person name="Jiang R.H."/>
            <person name="de Bruijn I."/>
            <person name="Haas B.J."/>
            <person name="Belmonte R."/>
            <person name="Lobach L."/>
            <person name="Christie J."/>
            <person name="van den Ackerveken G."/>
            <person name="Bottin A."/>
            <person name="Bulone V."/>
            <person name="Diaz-Moreno S.M."/>
            <person name="Dumas B."/>
            <person name="Fan L."/>
            <person name="Gaulin E."/>
            <person name="Govers F."/>
            <person name="Grenville-Briggs L.J."/>
            <person name="Horner N.R."/>
            <person name="Levin J.Z."/>
            <person name="Mammella M."/>
            <person name="Meijer H.J."/>
            <person name="Morris P."/>
            <person name="Nusbaum C."/>
            <person name="Oome S."/>
            <person name="Phillips A.J."/>
            <person name="van Rooyen D."/>
            <person name="Rzeszutek E."/>
            <person name="Saraiva M."/>
            <person name="Secombes C.J."/>
            <person name="Seidl M.F."/>
            <person name="Snel B."/>
            <person name="Stassen J.H."/>
            <person name="Sykes S."/>
            <person name="Tripathy S."/>
            <person name="van den Berg H."/>
            <person name="Vega-Arreguin J.C."/>
            <person name="Wawra S."/>
            <person name="Young S.K."/>
            <person name="Zeng Q."/>
            <person name="Dieguez-Uribeondo J."/>
            <person name="Russ C."/>
            <person name="Tyler B.M."/>
            <person name="van West P."/>
        </authorList>
    </citation>
    <scope>NUCLEOTIDE SEQUENCE [LARGE SCALE GENOMIC DNA]</scope>
    <source>
        <strain evidence="4 5">CBS 223.65</strain>
    </source>
</reference>
<dbReference type="GO" id="GO:0005524">
    <property type="term" value="F:ATP binding"/>
    <property type="evidence" value="ECO:0007669"/>
    <property type="project" value="UniProtKB-KW"/>
</dbReference>
<evidence type="ECO:0000256" key="2">
    <source>
        <dbReference type="ARBA" id="ARBA00022840"/>
    </source>
</evidence>
<dbReference type="STRING" id="695850.A0A067BM51"/>
<feature type="domain" description="Protein kinase" evidence="3">
    <location>
        <begin position="4"/>
        <end position="276"/>
    </location>
</feature>
<evidence type="ECO:0000313" key="4">
    <source>
        <dbReference type="EMBL" id="KDO17810.1"/>
    </source>
</evidence>
<evidence type="ECO:0000313" key="5">
    <source>
        <dbReference type="Proteomes" id="UP000030745"/>
    </source>
</evidence>
<keyword evidence="5" id="KW-1185">Reference proteome</keyword>
<evidence type="ECO:0000259" key="3">
    <source>
        <dbReference type="PROSITE" id="PS50011"/>
    </source>
</evidence>
<proteinExistence type="predicted"/>
<dbReference type="GO" id="GO:0004674">
    <property type="term" value="F:protein serine/threonine kinase activity"/>
    <property type="evidence" value="ECO:0007669"/>
    <property type="project" value="TreeGrafter"/>
</dbReference>
<dbReference type="GO" id="GO:0005737">
    <property type="term" value="C:cytoplasm"/>
    <property type="evidence" value="ECO:0007669"/>
    <property type="project" value="TreeGrafter"/>
</dbReference>
<dbReference type="KEGG" id="spar:SPRG_16766"/>
<sequence length="318" mass="35678">MDRFSYVRTLRDAIYGKVILARRNASNHDELVAIKMMSLQHLAARTALRGNLHIKEDGLQEFAILQSLAPHASLLHLLEDFEHDNMLCLVFAYCPYGELFDQVHGPNKTSRGVHEAIAARWFRQIVLGVVHIHAGGVAHRDLSLENILLDAQQHCRICDFGLATQRGDLATGRVGKPFYMAPEVYLGDHTSYNGFSADVWSLGILLFILVCGMPPLEVPGDHDARFRIVRQEGIRALVKMWGLRLSERVLDLIAQLLRVQPHERSSLETILQHPWLAEVDACDDTPAVDCRPPSTTTADADVMRCDEKRHGSCMAYVA</sequence>
<keyword evidence="4" id="KW-0808">Transferase</keyword>
<keyword evidence="4" id="KW-0418">Kinase</keyword>
<dbReference type="AlphaFoldDB" id="A0A067BM51"/>
<dbReference type="PROSITE" id="PS50011">
    <property type="entry name" value="PROTEIN_KINASE_DOM"/>
    <property type="match status" value="1"/>
</dbReference>
<dbReference type="PANTHER" id="PTHR24346">
    <property type="entry name" value="MAP/MICROTUBULE AFFINITY-REGULATING KINASE"/>
    <property type="match status" value="1"/>
</dbReference>
<dbReference type="GeneID" id="24138358"/>
<evidence type="ECO:0000256" key="1">
    <source>
        <dbReference type="ARBA" id="ARBA00022741"/>
    </source>
</evidence>
<dbReference type="Gene3D" id="1.10.510.10">
    <property type="entry name" value="Transferase(Phosphotransferase) domain 1"/>
    <property type="match status" value="1"/>
</dbReference>
<dbReference type="InterPro" id="IPR011009">
    <property type="entry name" value="Kinase-like_dom_sf"/>
</dbReference>
<protein>
    <submittedName>
        <fullName evidence="4">CAMK protein kinase</fullName>
    </submittedName>
</protein>
<dbReference type="PANTHER" id="PTHR24346:SF75">
    <property type="entry name" value="AURORA KINASE"/>
    <property type="match status" value="1"/>
</dbReference>
<dbReference type="Proteomes" id="UP000030745">
    <property type="component" value="Unassembled WGS sequence"/>
</dbReference>